<dbReference type="CDD" id="cd00761">
    <property type="entry name" value="Glyco_tranf_GTA_type"/>
    <property type="match status" value="1"/>
</dbReference>
<feature type="transmembrane region" description="Helical" evidence="1">
    <location>
        <begin position="266"/>
        <end position="285"/>
    </location>
</feature>
<keyword evidence="1" id="KW-0812">Transmembrane</keyword>
<comment type="caution">
    <text evidence="3">The sequence shown here is derived from an EMBL/GenBank/DDBJ whole genome shotgun (WGS) entry which is preliminary data.</text>
</comment>
<keyword evidence="3" id="KW-0808">Transferase</keyword>
<organism evidence="3 4">
    <name type="scientific">Candidatus Magnetoglobus multicellularis str. Araruama</name>
    <dbReference type="NCBI Taxonomy" id="890399"/>
    <lineage>
        <taxon>Bacteria</taxon>
        <taxon>Pseudomonadati</taxon>
        <taxon>Thermodesulfobacteriota</taxon>
        <taxon>Desulfobacteria</taxon>
        <taxon>Desulfobacterales</taxon>
        <taxon>Desulfobacteraceae</taxon>
        <taxon>Candidatus Magnetoglobus</taxon>
    </lineage>
</organism>
<sequence length="345" mass="39148">MSKQYSIIIPCYNTKDTLEELLVSIISSSNADQFEIIVVDDGSTDGTYQAIKNYPVRVIRSEINKGSAHARNIGAFYAKTPLLIFFDADIIIQSDTLEKLIACTGGQPNNHVYMGIYSHDPVHKSFVSMYKAMLDTWHWQNIKTNAVTSFEPRCAIMHKSLFEKVGGFDETFSGADVEDYELGYRLLALDTILYVNTDIKVHHHFPMTGKELLKTMFSRSMSWAQLFVHRKQFDNVASTPEAALSCGIAGWSILLWPLIFYDCIAFLFFLALLCLFGYLVSGFFVQVKNYYGFWIGICLLVFHYMVCGVIFWGGMTGLFGSIIKYGHFSYLLKKRSACLNNNILI</sequence>
<evidence type="ECO:0000256" key="1">
    <source>
        <dbReference type="SAM" id="Phobius"/>
    </source>
</evidence>
<dbReference type="GO" id="GO:0016740">
    <property type="term" value="F:transferase activity"/>
    <property type="evidence" value="ECO:0007669"/>
    <property type="project" value="UniProtKB-KW"/>
</dbReference>
<evidence type="ECO:0000313" key="3">
    <source>
        <dbReference type="EMBL" id="ETR74341.1"/>
    </source>
</evidence>
<name>A0A1V1PHG8_9BACT</name>
<accession>A0A1V1PHG8</accession>
<dbReference type="Pfam" id="PF00535">
    <property type="entry name" value="Glycos_transf_2"/>
    <property type="match status" value="1"/>
</dbReference>
<dbReference type="Proteomes" id="UP000189670">
    <property type="component" value="Unassembled WGS sequence"/>
</dbReference>
<dbReference type="InterPro" id="IPR001173">
    <property type="entry name" value="Glyco_trans_2-like"/>
</dbReference>
<dbReference type="SUPFAM" id="SSF53448">
    <property type="entry name" value="Nucleotide-diphospho-sugar transferases"/>
    <property type="match status" value="1"/>
</dbReference>
<keyword evidence="1" id="KW-0472">Membrane</keyword>
<reference evidence="4" key="1">
    <citation type="submission" date="2012-11" db="EMBL/GenBank/DDBJ databases">
        <authorList>
            <person name="Lucero-Rivera Y.E."/>
            <person name="Tovar-Ramirez D."/>
        </authorList>
    </citation>
    <scope>NUCLEOTIDE SEQUENCE [LARGE SCALE GENOMIC DNA]</scope>
    <source>
        <strain evidence="4">Araruama</strain>
    </source>
</reference>
<dbReference type="PANTHER" id="PTHR43685">
    <property type="entry name" value="GLYCOSYLTRANSFERASE"/>
    <property type="match status" value="1"/>
</dbReference>
<evidence type="ECO:0000259" key="2">
    <source>
        <dbReference type="Pfam" id="PF00535"/>
    </source>
</evidence>
<evidence type="ECO:0000313" key="4">
    <source>
        <dbReference type="Proteomes" id="UP000189670"/>
    </source>
</evidence>
<dbReference type="PANTHER" id="PTHR43685:SF3">
    <property type="entry name" value="SLR2126 PROTEIN"/>
    <property type="match status" value="1"/>
</dbReference>
<dbReference type="Gene3D" id="3.90.550.10">
    <property type="entry name" value="Spore Coat Polysaccharide Biosynthesis Protein SpsA, Chain A"/>
    <property type="match status" value="1"/>
</dbReference>
<dbReference type="InterPro" id="IPR050834">
    <property type="entry name" value="Glycosyltransf_2"/>
</dbReference>
<dbReference type="InterPro" id="IPR029044">
    <property type="entry name" value="Nucleotide-diphossugar_trans"/>
</dbReference>
<feature type="transmembrane region" description="Helical" evidence="1">
    <location>
        <begin position="291"/>
        <end position="314"/>
    </location>
</feature>
<proteinExistence type="predicted"/>
<protein>
    <submittedName>
        <fullName evidence="3">Family 2 glycosyl transferase</fullName>
    </submittedName>
</protein>
<dbReference type="AlphaFoldDB" id="A0A1V1PHG8"/>
<gene>
    <name evidence="3" type="ORF">OMM_00289</name>
</gene>
<feature type="domain" description="Glycosyltransferase 2-like" evidence="2">
    <location>
        <begin position="6"/>
        <end position="165"/>
    </location>
</feature>
<keyword evidence="1" id="KW-1133">Transmembrane helix</keyword>
<dbReference type="EMBL" id="ATBP01000011">
    <property type="protein sequence ID" value="ETR74341.1"/>
    <property type="molecule type" value="Genomic_DNA"/>
</dbReference>